<sequence length="30" mass="3401">MAVVVEASAFAGAFFVWYNIPLHPLWTDTF</sequence>
<evidence type="ECO:0000313" key="1">
    <source>
        <dbReference type="EMBL" id="DAF86079.1"/>
    </source>
</evidence>
<dbReference type="EMBL" id="BK015936">
    <property type="protein sequence ID" value="DAF86079.1"/>
    <property type="molecule type" value="Genomic_DNA"/>
</dbReference>
<name>A0A8S5TV87_9CAUD</name>
<organism evidence="1">
    <name type="scientific">Siphoviridae sp. ctGJ32</name>
    <dbReference type="NCBI Taxonomy" id="2825409"/>
    <lineage>
        <taxon>Viruses</taxon>
        <taxon>Duplodnaviria</taxon>
        <taxon>Heunggongvirae</taxon>
        <taxon>Uroviricota</taxon>
        <taxon>Caudoviricetes</taxon>
    </lineage>
</organism>
<proteinExistence type="predicted"/>
<protein>
    <submittedName>
        <fullName evidence="1">Uncharacterized protein</fullName>
    </submittedName>
</protein>
<reference evidence="1" key="1">
    <citation type="journal article" date="2021" name="Proc. Natl. Acad. Sci. U.S.A.">
        <title>A Catalog of Tens of Thousands of Viruses from Human Metagenomes Reveals Hidden Associations with Chronic Diseases.</title>
        <authorList>
            <person name="Tisza M.J."/>
            <person name="Buck C.B."/>
        </authorList>
    </citation>
    <scope>NUCLEOTIDE SEQUENCE</scope>
    <source>
        <strain evidence="1">CtGJ32</strain>
    </source>
</reference>
<accession>A0A8S5TV87</accession>